<dbReference type="Proteomes" id="UP000619260">
    <property type="component" value="Unassembled WGS sequence"/>
</dbReference>
<evidence type="ECO:0008006" key="3">
    <source>
        <dbReference type="Google" id="ProtNLM"/>
    </source>
</evidence>
<dbReference type="RefSeq" id="WP_239153319.1">
    <property type="nucleotide sequence ID" value="NZ_BOPF01000019.1"/>
</dbReference>
<name>A0A8J3YMW6_9ACTN</name>
<proteinExistence type="predicted"/>
<protein>
    <recommendedName>
        <fullName evidence="3">DUF4913 domain-containing protein</fullName>
    </recommendedName>
</protein>
<evidence type="ECO:0000313" key="1">
    <source>
        <dbReference type="EMBL" id="GIJ48196.1"/>
    </source>
</evidence>
<gene>
    <name evidence="1" type="ORF">Val02_50820</name>
</gene>
<comment type="caution">
    <text evidence="1">The sequence shown here is derived from an EMBL/GenBank/DDBJ whole genome shotgun (WGS) entry which is preliminary data.</text>
</comment>
<dbReference type="Pfam" id="PF16259">
    <property type="entry name" value="DUF4913"/>
    <property type="match status" value="1"/>
</dbReference>
<sequence length="121" mass="13998">MPFIIYLDGEQYFDALHRLSLWVHHVLMPAYGREVSSQAPWCSRWWEHREAVAQLYGLWMAWSDLTGPDCKLTGPANFHRDYLIPTMESIRSPTGPFAGCKAGHREKEAPYAEIFPPEQFS</sequence>
<organism evidence="1 2">
    <name type="scientific">Virgisporangium aliadipatigenens</name>
    <dbReference type="NCBI Taxonomy" id="741659"/>
    <lineage>
        <taxon>Bacteria</taxon>
        <taxon>Bacillati</taxon>
        <taxon>Actinomycetota</taxon>
        <taxon>Actinomycetes</taxon>
        <taxon>Micromonosporales</taxon>
        <taxon>Micromonosporaceae</taxon>
        <taxon>Virgisporangium</taxon>
    </lineage>
</organism>
<dbReference type="AlphaFoldDB" id="A0A8J3YMW6"/>
<keyword evidence="2" id="KW-1185">Reference proteome</keyword>
<reference evidence="1" key="1">
    <citation type="submission" date="2021-01" db="EMBL/GenBank/DDBJ databases">
        <title>Whole genome shotgun sequence of Virgisporangium aliadipatigenens NBRC 105644.</title>
        <authorList>
            <person name="Komaki H."/>
            <person name="Tamura T."/>
        </authorList>
    </citation>
    <scope>NUCLEOTIDE SEQUENCE</scope>
    <source>
        <strain evidence="1">NBRC 105644</strain>
    </source>
</reference>
<dbReference type="InterPro" id="IPR032584">
    <property type="entry name" value="DUF4913"/>
</dbReference>
<accession>A0A8J3YMW6</accession>
<evidence type="ECO:0000313" key="2">
    <source>
        <dbReference type="Proteomes" id="UP000619260"/>
    </source>
</evidence>
<dbReference type="EMBL" id="BOPF01000019">
    <property type="protein sequence ID" value="GIJ48196.1"/>
    <property type="molecule type" value="Genomic_DNA"/>
</dbReference>